<dbReference type="KEGG" id="aqu:100639858"/>
<evidence type="ECO:0000256" key="2">
    <source>
        <dbReference type="ARBA" id="ARBA00022833"/>
    </source>
</evidence>
<evidence type="ECO:0000256" key="3">
    <source>
        <dbReference type="PROSITE-ProRule" id="PRU00175"/>
    </source>
</evidence>
<dbReference type="SMART" id="SM00184">
    <property type="entry name" value="RING"/>
    <property type="match status" value="1"/>
</dbReference>
<keyword evidence="2" id="KW-0862">Zinc</keyword>
<feature type="region of interest" description="Disordered" evidence="4">
    <location>
        <begin position="892"/>
        <end position="982"/>
    </location>
</feature>
<dbReference type="InterPro" id="IPR013083">
    <property type="entry name" value="Znf_RING/FYVE/PHD"/>
</dbReference>
<keyword evidence="7" id="KW-1185">Reference proteome</keyword>
<reference evidence="7" key="1">
    <citation type="journal article" date="2010" name="Nature">
        <title>The Amphimedon queenslandica genome and the evolution of animal complexity.</title>
        <authorList>
            <person name="Srivastava M."/>
            <person name="Simakov O."/>
            <person name="Chapman J."/>
            <person name="Fahey B."/>
            <person name="Gauthier M.E."/>
            <person name="Mitros T."/>
            <person name="Richards G.S."/>
            <person name="Conaco C."/>
            <person name="Dacre M."/>
            <person name="Hellsten U."/>
            <person name="Larroux C."/>
            <person name="Putnam N.H."/>
            <person name="Stanke M."/>
            <person name="Adamska M."/>
            <person name="Darling A."/>
            <person name="Degnan S.M."/>
            <person name="Oakley T.H."/>
            <person name="Plachetzki D.C."/>
            <person name="Zhai Y."/>
            <person name="Adamski M."/>
            <person name="Calcino A."/>
            <person name="Cummins S.F."/>
            <person name="Goodstein D.M."/>
            <person name="Harris C."/>
            <person name="Jackson D.J."/>
            <person name="Leys S.P."/>
            <person name="Shu S."/>
            <person name="Woodcroft B.J."/>
            <person name="Vervoort M."/>
            <person name="Kosik K.S."/>
            <person name="Manning G."/>
            <person name="Degnan B.M."/>
            <person name="Rokhsar D.S."/>
        </authorList>
    </citation>
    <scope>NUCLEOTIDE SEQUENCE [LARGE SCALE GENOMIC DNA]</scope>
</reference>
<dbReference type="Pfam" id="PF24812">
    <property type="entry name" value="WHD_TTC3"/>
    <property type="match status" value="1"/>
</dbReference>
<dbReference type="RefSeq" id="XP_003386044.1">
    <property type="nucleotide sequence ID" value="XM_003385996.3"/>
</dbReference>
<dbReference type="GO" id="GO:0005737">
    <property type="term" value="C:cytoplasm"/>
    <property type="evidence" value="ECO:0007669"/>
    <property type="project" value="UniProtKB-ARBA"/>
</dbReference>
<feature type="compositionally biased region" description="Basic and acidic residues" evidence="4">
    <location>
        <begin position="673"/>
        <end position="686"/>
    </location>
</feature>
<dbReference type="InterPro" id="IPR056871">
    <property type="entry name" value="WH_TTC3"/>
</dbReference>
<feature type="compositionally biased region" description="Basic and acidic residues" evidence="4">
    <location>
        <begin position="898"/>
        <end position="922"/>
    </location>
</feature>
<evidence type="ECO:0000313" key="6">
    <source>
        <dbReference type="EnsemblMetazoa" id="XP_003386044.1"/>
    </source>
</evidence>
<proteinExistence type="predicted"/>
<feature type="region of interest" description="Disordered" evidence="4">
    <location>
        <begin position="1269"/>
        <end position="1381"/>
    </location>
</feature>
<dbReference type="InterPro" id="IPR001841">
    <property type="entry name" value="Znf_RING"/>
</dbReference>
<keyword evidence="1 3" id="KW-0863">Zinc-finger</keyword>
<dbReference type="EnsemblMetazoa" id="XM_003385996.3">
    <property type="protein sequence ID" value="XP_003386044.1"/>
    <property type="gene ID" value="LOC100639858"/>
</dbReference>
<feature type="compositionally biased region" description="Polar residues" evidence="4">
    <location>
        <begin position="1213"/>
        <end position="1229"/>
    </location>
</feature>
<evidence type="ECO:0000313" key="7">
    <source>
        <dbReference type="Proteomes" id="UP000007879"/>
    </source>
</evidence>
<accession>A0AAN0IDL3</accession>
<feature type="compositionally biased region" description="Basic and acidic residues" evidence="4">
    <location>
        <begin position="933"/>
        <end position="945"/>
    </location>
</feature>
<protein>
    <recommendedName>
        <fullName evidence="5">RING-type domain-containing protein</fullName>
    </recommendedName>
</protein>
<dbReference type="InterPro" id="IPR011990">
    <property type="entry name" value="TPR-like_helical_dom_sf"/>
</dbReference>
<dbReference type="PROSITE" id="PS50089">
    <property type="entry name" value="ZF_RING_2"/>
    <property type="match status" value="1"/>
</dbReference>
<feature type="compositionally biased region" description="Low complexity" evidence="4">
    <location>
        <begin position="1605"/>
        <end position="1616"/>
    </location>
</feature>
<feature type="compositionally biased region" description="Polar residues" evidence="4">
    <location>
        <begin position="1565"/>
        <end position="1583"/>
    </location>
</feature>
<dbReference type="Pfam" id="PF19179">
    <property type="entry name" value="TTC3_DZIP3_dom"/>
    <property type="match status" value="1"/>
</dbReference>
<feature type="compositionally biased region" description="Low complexity" evidence="4">
    <location>
        <begin position="1519"/>
        <end position="1539"/>
    </location>
</feature>
<dbReference type="SUPFAM" id="SSF48452">
    <property type="entry name" value="TPR-like"/>
    <property type="match status" value="1"/>
</dbReference>
<reference evidence="6" key="2">
    <citation type="submission" date="2024-06" db="UniProtKB">
        <authorList>
            <consortium name="EnsemblMetazoa"/>
        </authorList>
    </citation>
    <scope>IDENTIFICATION</scope>
</reference>
<dbReference type="CDD" id="cd16481">
    <property type="entry name" value="RING-H2_TTC3"/>
    <property type="match status" value="1"/>
</dbReference>
<feature type="compositionally biased region" description="Polar residues" evidence="4">
    <location>
        <begin position="961"/>
        <end position="972"/>
    </location>
</feature>
<dbReference type="Pfam" id="PF13639">
    <property type="entry name" value="zf-RING_2"/>
    <property type="match status" value="1"/>
</dbReference>
<feature type="compositionally biased region" description="Acidic residues" evidence="4">
    <location>
        <begin position="13"/>
        <end position="40"/>
    </location>
</feature>
<organism evidence="6 7">
    <name type="scientific">Amphimedon queenslandica</name>
    <name type="common">Sponge</name>
    <dbReference type="NCBI Taxonomy" id="400682"/>
    <lineage>
        <taxon>Eukaryota</taxon>
        <taxon>Metazoa</taxon>
        <taxon>Porifera</taxon>
        <taxon>Demospongiae</taxon>
        <taxon>Heteroscleromorpha</taxon>
        <taxon>Haplosclerida</taxon>
        <taxon>Niphatidae</taxon>
        <taxon>Amphimedon</taxon>
    </lineage>
</organism>
<dbReference type="PANTHER" id="PTHR17550:SF7">
    <property type="entry name" value="RNA-BINDING PROTEIN 44"/>
    <property type="match status" value="1"/>
</dbReference>
<feature type="compositionally biased region" description="Low complexity" evidence="4">
    <location>
        <begin position="1933"/>
        <end position="1974"/>
    </location>
</feature>
<feature type="region of interest" description="Disordered" evidence="4">
    <location>
        <begin position="995"/>
        <end position="1130"/>
    </location>
</feature>
<dbReference type="GO" id="GO:0008270">
    <property type="term" value="F:zinc ion binding"/>
    <property type="evidence" value="ECO:0007669"/>
    <property type="project" value="UniProtKB-KW"/>
</dbReference>
<evidence type="ECO:0000259" key="5">
    <source>
        <dbReference type="PROSITE" id="PS50089"/>
    </source>
</evidence>
<feature type="region of interest" description="Disordered" evidence="4">
    <location>
        <begin position="651"/>
        <end position="750"/>
    </location>
</feature>
<feature type="compositionally biased region" description="Acidic residues" evidence="4">
    <location>
        <begin position="1197"/>
        <end position="1208"/>
    </location>
</feature>
<feature type="compositionally biased region" description="Low complexity" evidence="4">
    <location>
        <begin position="995"/>
        <end position="1028"/>
    </location>
</feature>
<dbReference type="Pfam" id="PF24905">
    <property type="entry name" value="TTC3_9th"/>
    <property type="match status" value="1"/>
</dbReference>
<feature type="region of interest" description="Disordered" evidence="4">
    <location>
        <begin position="1513"/>
        <end position="1616"/>
    </location>
</feature>
<feature type="domain" description="RING-type" evidence="5">
    <location>
        <begin position="1988"/>
        <end position="2028"/>
    </location>
</feature>
<evidence type="ECO:0000256" key="4">
    <source>
        <dbReference type="SAM" id="MobiDB-lite"/>
    </source>
</evidence>
<feature type="compositionally biased region" description="Basic and acidic residues" evidence="4">
    <location>
        <begin position="1095"/>
        <end position="1121"/>
    </location>
</feature>
<feature type="compositionally biased region" description="Polar residues" evidence="4">
    <location>
        <begin position="1783"/>
        <end position="1800"/>
    </location>
</feature>
<dbReference type="InterPro" id="IPR043866">
    <property type="entry name" value="TTC3/DZIP3_dom"/>
</dbReference>
<keyword evidence="1 3" id="KW-0479">Metal-binding</keyword>
<dbReference type="Proteomes" id="UP000007879">
    <property type="component" value="Unassembled WGS sequence"/>
</dbReference>
<feature type="compositionally biased region" description="Polar residues" evidence="4">
    <location>
        <begin position="662"/>
        <end position="672"/>
    </location>
</feature>
<dbReference type="PANTHER" id="PTHR17550">
    <property type="entry name" value="E3 UBIQUITIN-PROTEIN LIGASE TTC3"/>
    <property type="match status" value="1"/>
</dbReference>
<dbReference type="GeneID" id="100639858"/>
<feature type="region of interest" description="Disordered" evidence="4">
    <location>
        <begin position="1918"/>
        <end position="1979"/>
    </location>
</feature>
<feature type="compositionally biased region" description="Basic and acidic residues" evidence="4">
    <location>
        <begin position="712"/>
        <end position="732"/>
    </location>
</feature>
<feature type="compositionally biased region" description="Basic and acidic residues" evidence="4">
    <location>
        <begin position="693"/>
        <end position="703"/>
    </location>
</feature>
<feature type="compositionally biased region" description="Basic and acidic residues" evidence="4">
    <location>
        <begin position="1185"/>
        <end position="1196"/>
    </location>
</feature>
<feature type="compositionally biased region" description="Acidic residues" evidence="4">
    <location>
        <begin position="1075"/>
        <end position="1094"/>
    </location>
</feature>
<feature type="region of interest" description="Disordered" evidence="4">
    <location>
        <begin position="1777"/>
        <end position="1818"/>
    </location>
</feature>
<sequence length="2041" mass="228830">MSEKEKDSHTKEELEEEDYDDIPDLESVESSEYCDSDDDPTLNSPVPEIKELNSPNFVIAKACLNMAGGFDSVFKEFEVLMIYTYTPFLYGEHIDTAYWDRQWFGLFRKANLISERPYNLDHLFIRDFRVLEILGLTLDWCWAHFGPMLDAVYLTTLLDFWSSVGDNKDFSKVVDYAKSLKWFNEILNHIESQPNDLGLNNSEFKDYPHTVELCVIYAICHVSYQIIAKHGARHTFKTDFDSRTRIASGVYSSEIQHSLERAEISFLVLERVEYLNQYRTALRLSPFDKTIYESRLQAQILGAHYMDAASDSMRLLCLQKNHREAHMCLIKSLHELHEDTRANIAREKYFQLFKMSSDRTRLERFLITKECDIPIVRSVHTDSSHLDYKCLVELSKVGTSYYHKGEYDDAHIAFGICIKNARDKALWRYSVSWREGLRFLIAVQYCYAQSLFNMGKCLAAIDTFLKLRRYHMIYPFPAAHLSCAMYYVKQNRYADAMQYVNSGLKVCDSFEPHEFSVLYWPGTNLLLKECQPQNAKIKLIQLRADILKEMEPLANCQYSQCLNYNMEAKLKQEGEEYKGQYVLKCTRRCFIPFHPTCWTKQKNSLCFPDDRSVISECCLKPDCKGKITHVIEYDHMDKIKTEVTVHDFNGDVKKRKEDDPTPLSNSLPSETNSKTDKGTENSKGEDTSPPVEQEPKPIKEEAKQTCNGIEARNGKENVKVTDRQSEEKETKPKSRKKKKSKQQKEEEAPKVNNLGYAPFVMPDKNIVFRNRIEKDRELAAMRESDPAATVTVPKHRLRERVRHFEGKDMDSKPDLPLNVEIDDSQIYNFIVSYYEGIFKEHGPLEPMDAILSDSLQNFKGKKEFERVLSHHGGLGDFLLSLPNFKRVESGTGKTLIGLEEKPDDKGETGLERKTPTEEDKPPNGDQSSSSNEAKGDDDSKSDESNTHSSDSSSNEHKDNATADTIDTLSKDNAPSDIDTVDSAIGVTEGVTGITEGATGITEGATGVMDDNTGTVSGDVDTTGVQVGDIESEIRTSPETNGGTATTEEVDTSGNDTTTGPAVEQSTTTPEKPVIEETDGNIEPEPPEPDTPNEDEGTKDNDKATESKTGDDDTPAAKEVKEKKKKKNDKFIIGGAKALREEQPAIQHVGIEPHQHVGIGPHDVAPIRIGCTHAPVSPPPPPEIIQVEKKTEVHSVEKEEEDEEEEEEEKAGSSDKSTQSSILDTRQTETQTETLVVRTLGINTDPMPVVKTYKENYEEVKEAYEKLLKEKKSLESKLNVSEDTKVKMQRQHSRELDKNVKKAQSEMRKEMESKLHHNEELLKSERDKLQRERRESSEQIKTLKADNKQLQDKLNKLKKDMQKKDKEKQDASKAFQDEKEETAKKLASLEEHYQSLIEASKKRAIESEVRLLIERKETFIKPTEQRLQELDRLCKFASQAMPGVETELVAYREQVKASLDTFKSSIDDQVSKLNKKGAELNDLEPVNPPLSHMSPQLKMKTQLVQRSLFASLQRGGGVPGLQPSGIQQPPGIQPPAMHTPQEPPPPPVSMVDQNMKTGGSEGGSGSDNVLTFPSANPESHSHVQIGSGFGMNSATSNSGMGGGMGPSLSGLEQTGMGMNQTGMGMNQPGMGMGPSQMRMGPGQTNGQSSMGMNQNSMGMGPAMNQAGMSIDQGSMGMGFNQTSSSGMGMSLGGQTGIETGMNFSQAPNQPDMGMGMGLSQVGMGMNQFGMGMNLPQGGMGMGQSAMNMDHSRMGMGSIGTGMGPGSLGMGHVGTGMGKAGSFSGGMSMNPPQVSASNQNPSMQPPPASQGGGAKPNSERRNFDQLVSKLSPHYPHYSREDFKRAVLELRKNISLTGLPLDDVIQKVREVINEKEMSRMNPPQVPSSLSQMTPSDGFPFSQQPLMNQGGSMFRPNILQQPSPMQSPPLPVRHLQQHQQQQWAQHQAQKQHQMQALQQQHQQMQQHQQQLQQQLQSQQHHHHMEYNDDNNCIICYEDMAPSDSIALDCRHRFHSHCIRSWLKEQKTCPTCRKYALLKDEFPFLN</sequence>
<dbReference type="Gene3D" id="3.30.40.10">
    <property type="entry name" value="Zinc/RING finger domain, C3HC4 (zinc finger)"/>
    <property type="match status" value="1"/>
</dbReference>
<dbReference type="Gene3D" id="1.25.40.10">
    <property type="entry name" value="Tetratricopeptide repeat domain"/>
    <property type="match status" value="1"/>
</dbReference>
<feature type="region of interest" description="Disordered" evidence="4">
    <location>
        <begin position="1154"/>
        <end position="1229"/>
    </location>
</feature>
<dbReference type="InterPro" id="IPR056870">
    <property type="entry name" value="TTC3/DZIP3/RBM44-like_helical"/>
</dbReference>
<feature type="region of interest" description="Disordered" evidence="4">
    <location>
        <begin position="1"/>
        <end position="48"/>
    </location>
</feature>
<dbReference type="SUPFAM" id="SSF57850">
    <property type="entry name" value="RING/U-box"/>
    <property type="match status" value="1"/>
</dbReference>
<name>A0AAN0IDL3_AMPQE</name>
<feature type="compositionally biased region" description="Basic and acidic residues" evidence="4">
    <location>
        <begin position="1"/>
        <end position="12"/>
    </location>
</feature>
<feature type="compositionally biased region" description="Polar residues" evidence="4">
    <location>
        <begin position="1034"/>
        <end position="1069"/>
    </location>
</feature>
<evidence type="ECO:0000256" key="1">
    <source>
        <dbReference type="ARBA" id="ARBA00022771"/>
    </source>
</evidence>